<dbReference type="InterPro" id="IPR035069">
    <property type="entry name" value="TTHA1013/TTHA0281-like"/>
</dbReference>
<dbReference type="SUPFAM" id="SSF143100">
    <property type="entry name" value="TTHA1013/TTHA0281-like"/>
    <property type="match status" value="1"/>
</dbReference>
<protein>
    <recommendedName>
        <fullName evidence="3">HicB-like antitoxin of toxin-antitoxin system domain-containing protein</fullName>
    </recommendedName>
</protein>
<gene>
    <name evidence="1" type="ORF">MAG551_01214</name>
</gene>
<accession>A0A941W438</accession>
<evidence type="ECO:0000313" key="2">
    <source>
        <dbReference type="Proteomes" id="UP000722750"/>
    </source>
</evidence>
<dbReference type="Proteomes" id="UP000722750">
    <property type="component" value="Unassembled WGS sequence"/>
</dbReference>
<comment type="caution">
    <text evidence="1">The sequence shown here is derived from an EMBL/GenBank/DDBJ whole genome shotgun (WGS) entry which is preliminary data.</text>
</comment>
<name>A0A941W438_9BACT</name>
<organism evidence="1 2">
    <name type="scientific">Candidatus Scalindua arabica</name>
    <dbReference type="NCBI Taxonomy" id="1127984"/>
    <lineage>
        <taxon>Bacteria</taxon>
        <taxon>Pseudomonadati</taxon>
        <taxon>Planctomycetota</taxon>
        <taxon>Candidatus Brocadiia</taxon>
        <taxon>Candidatus Brocadiales</taxon>
        <taxon>Candidatus Scalinduaceae</taxon>
        <taxon>Candidatus Scalindua</taxon>
    </lineage>
</organism>
<dbReference type="AlphaFoldDB" id="A0A941W438"/>
<dbReference type="EMBL" id="JAANXD010000050">
    <property type="protein sequence ID" value="MBS1258161.1"/>
    <property type="molecule type" value="Genomic_DNA"/>
</dbReference>
<dbReference type="Gene3D" id="3.30.160.250">
    <property type="match status" value="1"/>
</dbReference>
<proteinExistence type="predicted"/>
<reference evidence="1" key="1">
    <citation type="journal article" date="2021" name="ISME J.">
        <title>Fine-scale metabolic discontinuity in a stratified prokaryote microbiome of a Red Sea deep halocline.</title>
        <authorList>
            <person name="Michoud G."/>
            <person name="Ngugi D.K."/>
            <person name="Barozzi A."/>
            <person name="Merlino G."/>
            <person name="Calleja M.L."/>
            <person name="Delgado-Huertas A."/>
            <person name="Moran X.A.G."/>
            <person name="Daffonchio D."/>
        </authorList>
    </citation>
    <scope>NUCLEOTIDE SEQUENCE</scope>
    <source>
        <strain evidence="1">SuakinDeep_MAG55_1</strain>
    </source>
</reference>
<evidence type="ECO:0008006" key="3">
    <source>
        <dbReference type="Google" id="ProtNLM"/>
    </source>
</evidence>
<sequence length="90" mass="10100">MKIKLTEEVWKEGSMFIANCPELDIPACGETIAEAKKNLIEVINIQIGEMKKLGTFKENLEKAGFDLANKLEVISLDKELMEFNNILVTA</sequence>
<evidence type="ECO:0000313" key="1">
    <source>
        <dbReference type="EMBL" id="MBS1258161.1"/>
    </source>
</evidence>